<organism evidence="2 3">
    <name type="scientific">Phytophthora nicotianae P1976</name>
    <dbReference type="NCBI Taxonomy" id="1317066"/>
    <lineage>
        <taxon>Eukaryota</taxon>
        <taxon>Sar</taxon>
        <taxon>Stramenopiles</taxon>
        <taxon>Oomycota</taxon>
        <taxon>Peronosporomycetes</taxon>
        <taxon>Peronosporales</taxon>
        <taxon>Peronosporaceae</taxon>
        <taxon>Phytophthora</taxon>
    </lineage>
</organism>
<feature type="compositionally biased region" description="Polar residues" evidence="1">
    <location>
        <begin position="10"/>
        <end position="30"/>
    </location>
</feature>
<dbReference type="Proteomes" id="UP000028582">
    <property type="component" value="Unassembled WGS sequence"/>
</dbReference>
<dbReference type="AlphaFoldDB" id="A0A080Z4E4"/>
<name>A0A080Z4E4_PHYNI</name>
<evidence type="ECO:0000313" key="2">
    <source>
        <dbReference type="EMBL" id="ETO61505.1"/>
    </source>
</evidence>
<protein>
    <submittedName>
        <fullName evidence="2">Uncharacterized protein</fullName>
    </submittedName>
</protein>
<comment type="caution">
    <text evidence="2">The sequence shown here is derived from an EMBL/GenBank/DDBJ whole genome shotgun (WGS) entry which is preliminary data.</text>
</comment>
<feature type="region of interest" description="Disordered" evidence="1">
    <location>
        <begin position="1"/>
        <end position="30"/>
    </location>
</feature>
<accession>A0A080Z4E4</accession>
<proteinExistence type="predicted"/>
<gene>
    <name evidence="2" type="ORF">F444_20497</name>
</gene>
<dbReference type="EMBL" id="ANJA01003761">
    <property type="protein sequence ID" value="ETO61505.1"/>
    <property type="molecule type" value="Genomic_DNA"/>
</dbReference>
<sequence>MTLRYRRYSRTPNLKTRCSAHGTRTMSTPN</sequence>
<evidence type="ECO:0000313" key="3">
    <source>
        <dbReference type="Proteomes" id="UP000028582"/>
    </source>
</evidence>
<reference evidence="2 3" key="1">
    <citation type="submission" date="2013-11" db="EMBL/GenBank/DDBJ databases">
        <title>The Genome Sequence of Phytophthora parasitica P1976.</title>
        <authorList>
            <consortium name="The Broad Institute Genomics Platform"/>
            <person name="Russ C."/>
            <person name="Tyler B."/>
            <person name="Panabieres F."/>
            <person name="Shan W."/>
            <person name="Tripathy S."/>
            <person name="Grunwald N."/>
            <person name="Machado M."/>
            <person name="Johnson C.S."/>
            <person name="Walker B."/>
            <person name="Young S."/>
            <person name="Zeng Q."/>
            <person name="Gargeya S."/>
            <person name="Fitzgerald M."/>
            <person name="Haas B."/>
            <person name="Abouelleil A."/>
            <person name="Allen A.W."/>
            <person name="Alvarado L."/>
            <person name="Arachchi H.M."/>
            <person name="Berlin A.M."/>
            <person name="Chapman S.B."/>
            <person name="Gainer-Dewar J."/>
            <person name="Goldberg J."/>
            <person name="Griggs A."/>
            <person name="Gujja S."/>
            <person name="Hansen M."/>
            <person name="Howarth C."/>
            <person name="Imamovic A."/>
            <person name="Ireland A."/>
            <person name="Larimer J."/>
            <person name="McCowan C."/>
            <person name="Murphy C."/>
            <person name="Pearson M."/>
            <person name="Poon T.W."/>
            <person name="Priest M."/>
            <person name="Roberts A."/>
            <person name="Saif S."/>
            <person name="Shea T."/>
            <person name="Sisk P."/>
            <person name="Sykes S."/>
            <person name="Wortman J."/>
            <person name="Nusbaum C."/>
            <person name="Birren B."/>
        </authorList>
    </citation>
    <scope>NUCLEOTIDE SEQUENCE [LARGE SCALE GENOMIC DNA]</scope>
    <source>
        <strain evidence="2 3">P1976</strain>
    </source>
</reference>
<evidence type="ECO:0000256" key="1">
    <source>
        <dbReference type="SAM" id="MobiDB-lite"/>
    </source>
</evidence>